<evidence type="ECO:0000313" key="13">
    <source>
        <dbReference type="Proteomes" id="UP000260351"/>
    </source>
</evidence>
<dbReference type="Gene3D" id="2.30.42.10">
    <property type="match status" value="1"/>
</dbReference>
<evidence type="ECO:0000256" key="8">
    <source>
        <dbReference type="ARBA" id="ARBA00023136"/>
    </source>
</evidence>
<evidence type="ECO:0000256" key="6">
    <source>
        <dbReference type="ARBA" id="ARBA00022927"/>
    </source>
</evidence>
<keyword evidence="7" id="KW-1133">Transmembrane helix</keyword>
<proteinExistence type="predicted"/>
<feature type="compositionally biased region" description="Basic and acidic residues" evidence="9">
    <location>
        <begin position="157"/>
        <end position="168"/>
    </location>
</feature>
<evidence type="ECO:0000256" key="5">
    <source>
        <dbReference type="ARBA" id="ARBA00022692"/>
    </source>
</evidence>
<dbReference type="Gene3D" id="2.30.30.830">
    <property type="match status" value="1"/>
</dbReference>
<gene>
    <name evidence="12" type="ORF">DZC52_11865</name>
</gene>
<feature type="domain" description="PDZ" evidence="11">
    <location>
        <begin position="228"/>
        <end position="271"/>
    </location>
</feature>
<accession>A0A3E1K717</accession>
<dbReference type="InterPro" id="IPR041489">
    <property type="entry name" value="PDZ_6"/>
</dbReference>
<evidence type="ECO:0000256" key="1">
    <source>
        <dbReference type="ARBA" id="ARBA00004533"/>
    </source>
</evidence>
<evidence type="ECO:0000259" key="10">
    <source>
        <dbReference type="Pfam" id="PF11356"/>
    </source>
</evidence>
<evidence type="ECO:0008006" key="14">
    <source>
        <dbReference type="Google" id="ProtNLM"/>
    </source>
</evidence>
<dbReference type="Pfam" id="PF11356">
    <property type="entry name" value="T2SSC"/>
    <property type="match status" value="1"/>
</dbReference>
<evidence type="ECO:0000256" key="4">
    <source>
        <dbReference type="ARBA" id="ARBA00022519"/>
    </source>
</evidence>
<dbReference type="Proteomes" id="UP000260351">
    <property type="component" value="Unassembled WGS sequence"/>
</dbReference>
<reference evidence="12 13" key="1">
    <citation type="submission" date="2018-08" db="EMBL/GenBank/DDBJ databases">
        <title>Wenzhouxiangella salilacus sp. nov., a novel bacterium isolated from a saline lake in Xinjiang Province, China.</title>
        <authorList>
            <person name="Han S."/>
        </authorList>
    </citation>
    <scope>NUCLEOTIDE SEQUENCE [LARGE SCALE GENOMIC DNA]</scope>
    <source>
        <strain evidence="12 13">XDB06</strain>
    </source>
</reference>
<evidence type="ECO:0000256" key="7">
    <source>
        <dbReference type="ARBA" id="ARBA00022989"/>
    </source>
</evidence>
<dbReference type="GO" id="GO:0015031">
    <property type="term" value="P:protein transport"/>
    <property type="evidence" value="ECO:0007669"/>
    <property type="project" value="UniProtKB-KW"/>
</dbReference>
<keyword evidence="3" id="KW-1003">Cell membrane</keyword>
<dbReference type="SUPFAM" id="SSF50156">
    <property type="entry name" value="PDZ domain-like"/>
    <property type="match status" value="1"/>
</dbReference>
<dbReference type="InterPro" id="IPR036034">
    <property type="entry name" value="PDZ_sf"/>
</dbReference>
<organism evidence="12 13">
    <name type="scientific">Wenzhouxiangella sediminis</name>
    <dbReference type="NCBI Taxonomy" id="1792836"/>
    <lineage>
        <taxon>Bacteria</taxon>
        <taxon>Pseudomonadati</taxon>
        <taxon>Pseudomonadota</taxon>
        <taxon>Gammaproteobacteria</taxon>
        <taxon>Chromatiales</taxon>
        <taxon>Wenzhouxiangellaceae</taxon>
        <taxon>Wenzhouxiangella</taxon>
    </lineage>
</organism>
<comment type="caution">
    <text evidence="12">The sequence shown here is derived from an EMBL/GenBank/DDBJ whole genome shotgun (WGS) entry which is preliminary data.</text>
</comment>
<sequence length="292" mass="30596">MMSPAWSSRLALLSSALLALAVVWLLVRSLWLVVGGVSVASVPALAVPEVSEIGGASGEFRWNLFGRSASPAVMLQPVPVSDSRLRLKGVMSGERGYAIISVSGSGEDVYRVGDELPGGGEVEAIESRRVIIVRNGRRETLALDPDAVSSGPASGRPGRDDRVAEEPSRQLPGIRGFSAPAGASVASLPDAARSLGLDAGALAQSISAMPVAGGGFRVRPGRDARLFQELGLQVNDVVVAVNGQPLETAQGVQRLFADVLSRGEVAITVRRDGREMTLRPDIEQIMGSLQSR</sequence>
<keyword evidence="13" id="KW-1185">Reference proteome</keyword>
<evidence type="ECO:0000256" key="3">
    <source>
        <dbReference type="ARBA" id="ARBA00022475"/>
    </source>
</evidence>
<protein>
    <recommendedName>
        <fullName evidence="14">Type II secretion system protein GspC N-terminal domain-containing protein</fullName>
    </recommendedName>
</protein>
<keyword evidence="4" id="KW-0997">Cell inner membrane</keyword>
<evidence type="ECO:0000313" key="12">
    <source>
        <dbReference type="EMBL" id="RFF29763.1"/>
    </source>
</evidence>
<feature type="region of interest" description="Disordered" evidence="9">
    <location>
        <begin position="144"/>
        <end position="177"/>
    </location>
</feature>
<dbReference type="AlphaFoldDB" id="A0A3E1K717"/>
<keyword evidence="6" id="KW-0653">Protein transport</keyword>
<feature type="domain" description="Type II secretion system protein GspC N-terminal" evidence="10">
    <location>
        <begin position="17"/>
        <end position="143"/>
    </location>
</feature>
<dbReference type="GO" id="GO:0005886">
    <property type="term" value="C:plasma membrane"/>
    <property type="evidence" value="ECO:0007669"/>
    <property type="project" value="UniProtKB-SubCell"/>
</dbReference>
<dbReference type="Pfam" id="PF17820">
    <property type="entry name" value="PDZ_6"/>
    <property type="match status" value="1"/>
</dbReference>
<evidence type="ECO:0000256" key="9">
    <source>
        <dbReference type="SAM" id="MobiDB-lite"/>
    </source>
</evidence>
<name>A0A3E1K717_9GAMM</name>
<evidence type="ECO:0000256" key="2">
    <source>
        <dbReference type="ARBA" id="ARBA00022448"/>
    </source>
</evidence>
<dbReference type="InterPro" id="IPR024961">
    <property type="entry name" value="T2SS_GspC_N"/>
</dbReference>
<dbReference type="RefSeq" id="WP_116651348.1">
    <property type="nucleotide sequence ID" value="NZ_QUZK01000042.1"/>
</dbReference>
<comment type="subcellular location">
    <subcellularLocation>
        <location evidence="1">Cell inner membrane</location>
    </subcellularLocation>
</comment>
<keyword evidence="5" id="KW-0812">Transmembrane</keyword>
<evidence type="ECO:0000259" key="11">
    <source>
        <dbReference type="Pfam" id="PF17820"/>
    </source>
</evidence>
<keyword evidence="8" id="KW-0472">Membrane</keyword>
<keyword evidence="2" id="KW-0813">Transport</keyword>
<dbReference type="EMBL" id="QUZK01000042">
    <property type="protein sequence ID" value="RFF29763.1"/>
    <property type="molecule type" value="Genomic_DNA"/>
</dbReference>